<feature type="transmembrane region" description="Helical" evidence="1">
    <location>
        <begin position="6"/>
        <end position="24"/>
    </location>
</feature>
<dbReference type="KEGG" id="dru:Desru_0278"/>
<feature type="transmembrane region" description="Helical" evidence="1">
    <location>
        <begin position="29"/>
        <end position="51"/>
    </location>
</feature>
<dbReference type="STRING" id="696281.Desru_0278"/>
<name>F6DNN5_DESRL</name>
<organism evidence="2 3">
    <name type="scientific">Desulforamulus ruminis (strain ATCC 23193 / DSM 2154 / NCIMB 8452 / DL)</name>
    <name type="common">Desulfotomaculum ruminis</name>
    <dbReference type="NCBI Taxonomy" id="696281"/>
    <lineage>
        <taxon>Bacteria</taxon>
        <taxon>Bacillati</taxon>
        <taxon>Bacillota</taxon>
        <taxon>Clostridia</taxon>
        <taxon>Eubacteriales</taxon>
        <taxon>Peptococcaceae</taxon>
        <taxon>Desulforamulus</taxon>
    </lineage>
</organism>
<dbReference type="EMBL" id="CP002780">
    <property type="protein sequence ID" value="AEG58575.1"/>
    <property type="molecule type" value="Genomic_DNA"/>
</dbReference>
<evidence type="ECO:0000256" key="1">
    <source>
        <dbReference type="SAM" id="Phobius"/>
    </source>
</evidence>
<gene>
    <name evidence="2" type="ordered locus">Desru_0278</name>
</gene>
<keyword evidence="3" id="KW-1185">Reference proteome</keyword>
<dbReference type="HOGENOM" id="CLU_212586_0_0_9"/>
<dbReference type="AlphaFoldDB" id="F6DNN5"/>
<reference evidence="3" key="1">
    <citation type="submission" date="2011-05" db="EMBL/GenBank/DDBJ databases">
        <title>Complete sequence of Desulfotomaculum ruminis DSM 2154.</title>
        <authorList>
            <person name="Lucas S."/>
            <person name="Copeland A."/>
            <person name="Lapidus A."/>
            <person name="Cheng J.-F."/>
            <person name="Goodwin L."/>
            <person name="Pitluck S."/>
            <person name="Lu M."/>
            <person name="Detter J.C."/>
            <person name="Han C."/>
            <person name="Tapia R."/>
            <person name="Land M."/>
            <person name="Hauser L."/>
            <person name="Kyrpides N."/>
            <person name="Ivanova N."/>
            <person name="Mikhailova N."/>
            <person name="Pagani I."/>
            <person name="Stams A.J.M."/>
            <person name="Plugge C.M."/>
            <person name="Muyzer G."/>
            <person name="Kuever J."/>
            <person name="Parshina S.N."/>
            <person name="Ivanova A.E."/>
            <person name="Nazina T.N."/>
            <person name="Brambilla E."/>
            <person name="Spring S."/>
            <person name="Klenk H.-P."/>
            <person name="Woyke T."/>
        </authorList>
    </citation>
    <scope>NUCLEOTIDE SEQUENCE [LARGE SCALE GENOMIC DNA]</scope>
    <source>
        <strain evidence="3">ATCC 23193 / DSM 2154 / NCIB 8452 / DL</strain>
    </source>
</reference>
<dbReference type="RefSeq" id="WP_013840352.1">
    <property type="nucleotide sequence ID" value="NC_015589.1"/>
</dbReference>
<proteinExistence type="predicted"/>
<dbReference type="OrthoDB" id="9963059at2"/>
<reference evidence="2 3" key="2">
    <citation type="journal article" date="2012" name="Stand. Genomic Sci.">
        <title>Complete genome sequence of the sulfate-reducing firmicute Desulfotomaculum ruminis type strain (DL(T)).</title>
        <authorList>
            <person name="Spring S."/>
            <person name="Visser M."/>
            <person name="Lu M."/>
            <person name="Copeland A."/>
            <person name="Lapidus A."/>
            <person name="Lucas S."/>
            <person name="Cheng J.F."/>
            <person name="Han C."/>
            <person name="Tapia R."/>
            <person name="Goodwin L.A."/>
            <person name="Pitluck S."/>
            <person name="Ivanova N."/>
            <person name="Land M."/>
            <person name="Hauser L."/>
            <person name="Larimer F."/>
            <person name="Rohde M."/>
            <person name="Goker M."/>
            <person name="Detter J.C."/>
            <person name="Kyrpides N.C."/>
            <person name="Woyke T."/>
            <person name="Schaap P.J."/>
            <person name="Plugge C.M."/>
            <person name="Muyzer G."/>
            <person name="Kuever J."/>
            <person name="Pereira I.A."/>
            <person name="Parshina S.N."/>
            <person name="Bernier-Latmani R."/>
            <person name="Stams A.J."/>
            <person name="Klenk H.P."/>
        </authorList>
    </citation>
    <scope>NUCLEOTIDE SEQUENCE [LARGE SCALE GENOMIC DNA]</scope>
    <source>
        <strain evidence="3">ATCC 23193 / DSM 2154 / NCIB 8452 / DL</strain>
    </source>
</reference>
<dbReference type="Proteomes" id="UP000009234">
    <property type="component" value="Chromosome"/>
</dbReference>
<keyword evidence="1" id="KW-0812">Transmembrane</keyword>
<protein>
    <submittedName>
        <fullName evidence="2">Uncharacterized protein</fullName>
    </submittedName>
</protein>
<accession>F6DNN5</accession>
<evidence type="ECO:0000313" key="3">
    <source>
        <dbReference type="Proteomes" id="UP000009234"/>
    </source>
</evidence>
<keyword evidence="1" id="KW-1133">Transmembrane helix</keyword>
<keyword evidence="1" id="KW-0472">Membrane</keyword>
<sequence length="54" mass="5862">MNLPLVILTLWGVALILGVTGVFIRKRLLIFLGMAAAVAGVIATFYLKYLVSKL</sequence>
<evidence type="ECO:0000313" key="2">
    <source>
        <dbReference type="EMBL" id="AEG58575.1"/>
    </source>
</evidence>